<keyword evidence="2" id="KW-0472">Membrane</keyword>
<dbReference type="HOGENOM" id="CLU_068472_0_0_6"/>
<dbReference type="Pfam" id="PF11219">
    <property type="entry name" value="DUF3014"/>
    <property type="match status" value="1"/>
</dbReference>
<proteinExistence type="predicted"/>
<evidence type="ECO:0000313" key="4">
    <source>
        <dbReference type="Proteomes" id="UP000008840"/>
    </source>
</evidence>
<dbReference type="AlphaFoldDB" id="B2FRQ5"/>
<protein>
    <submittedName>
        <fullName evidence="3">Transmembrane protein</fullName>
    </submittedName>
</protein>
<evidence type="ECO:0000256" key="2">
    <source>
        <dbReference type="SAM" id="Phobius"/>
    </source>
</evidence>
<dbReference type="eggNOG" id="COG1711">
    <property type="taxonomic scope" value="Bacteria"/>
</dbReference>
<dbReference type="EnsemblBacteria" id="CAQ47145">
    <property type="protein sequence ID" value="CAQ47145"/>
    <property type="gene ID" value="Smlt3733"/>
</dbReference>
<feature type="region of interest" description="Disordered" evidence="1">
    <location>
        <begin position="77"/>
        <end position="110"/>
    </location>
</feature>
<dbReference type="Proteomes" id="UP000008840">
    <property type="component" value="Chromosome"/>
</dbReference>
<keyword evidence="2 3" id="KW-0812">Transmembrane</keyword>
<dbReference type="InterPro" id="IPR021382">
    <property type="entry name" value="DUF3014"/>
</dbReference>
<organism evidence="3 4">
    <name type="scientific">Stenotrophomonas maltophilia (strain K279a)</name>
    <dbReference type="NCBI Taxonomy" id="522373"/>
    <lineage>
        <taxon>Bacteria</taxon>
        <taxon>Pseudomonadati</taxon>
        <taxon>Pseudomonadota</taxon>
        <taxon>Gammaproteobacteria</taxon>
        <taxon>Lysobacterales</taxon>
        <taxon>Lysobacteraceae</taxon>
        <taxon>Stenotrophomonas</taxon>
        <taxon>Stenotrophomonas maltophilia group</taxon>
    </lineage>
</organism>
<sequence length="311" mass="33273">MSTALLQASTRTAAEQAGNRLQSVGSHLHHAYGTRCCIMQSGKAVWPWVLGVVVIGGAGGWLFRDQLKRLADGVSVPVQSTPASTGAPPQPQAAAQPAPAPPPIRHPLDTEAAADPALPTLADSDAAAWGALSQLFQGEGPLTLLLRDHLIQRLVTQLDNLDKPSVPPTALAARPLPGSLQVEPAEGGERIAASNAARYAPYVQAFTALDPAATATAYKRFYPLIQQAYVDLGRPDGYFNDRLVAVIDHLLDTPELAQSPVVQRDERGRYRFVDPTLQSRSIGQKALLRMDAAQARAVKQQLRAIRSAITR</sequence>
<feature type="transmembrane region" description="Helical" evidence="2">
    <location>
        <begin position="45"/>
        <end position="63"/>
    </location>
</feature>
<reference evidence="3 4" key="1">
    <citation type="journal article" date="2008" name="Genome Biol.">
        <title>The complete genome, comparative and functional analysis of Stenotrophomonas maltophilia reveals an organism heavily shielded by drug resistance determinants.</title>
        <authorList>
            <person name="Crossman L.C."/>
            <person name="Gould V.C."/>
            <person name="Dow J.M."/>
            <person name="Vernikos G.S."/>
            <person name="Okazaki A."/>
            <person name="Sebaihia M."/>
            <person name="Saunders D."/>
            <person name="Arrowsmith C."/>
            <person name="Carver T."/>
            <person name="Peters N."/>
            <person name="Adlem E."/>
            <person name="Kerhornou A."/>
            <person name="Lord A."/>
            <person name="Murphy L."/>
            <person name="Seeger K."/>
            <person name="Squares R."/>
            <person name="Rutter S."/>
            <person name="Quail M.A."/>
            <person name="Rajandream M.A."/>
            <person name="Harris D."/>
            <person name="Churcher C."/>
            <person name="Bentley S.D."/>
            <person name="Parkhill J."/>
            <person name="Thomson N.R."/>
            <person name="Avison M.B."/>
        </authorList>
    </citation>
    <scope>NUCLEOTIDE SEQUENCE [LARGE SCALE GENOMIC DNA]</scope>
    <source>
        <strain evidence="3 4">K279a</strain>
    </source>
</reference>
<keyword evidence="2" id="KW-1133">Transmembrane helix</keyword>
<accession>B2FRQ5</accession>
<dbReference type="EMBL" id="AM743169">
    <property type="protein sequence ID" value="CAQ47145.1"/>
    <property type="molecule type" value="Genomic_DNA"/>
</dbReference>
<evidence type="ECO:0000256" key="1">
    <source>
        <dbReference type="SAM" id="MobiDB-lite"/>
    </source>
</evidence>
<gene>
    <name evidence="3" type="ordered locus">Smlt3733</name>
</gene>
<dbReference type="KEGG" id="sml:Smlt3733"/>
<name>B2FRQ5_STRMK</name>
<evidence type="ECO:0000313" key="3">
    <source>
        <dbReference type="EMBL" id="CAQ47145.1"/>
    </source>
</evidence>
<keyword evidence="4" id="KW-1185">Reference proteome</keyword>